<dbReference type="PROSITE" id="PS51228">
    <property type="entry name" value="ACB_2"/>
    <property type="match status" value="1"/>
</dbReference>
<gene>
    <name evidence="5" type="ORF">NP493_172g03091</name>
</gene>
<comment type="caution">
    <text evidence="5">The sequence shown here is derived from an EMBL/GenBank/DDBJ whole genome shotgun (WGS) entry which is preliminary data.</text>
</comment>
<evidence type="ECO:0000259" key="4">
    <source>
        <dbReference type="PROSITE" id="PS51228"/>
    </source>
</evidence>
<evidence type="ECO:0000313" key="5">
    <source>
        <dbReference type="EMBL" id="KAK2187255.1"/>
    </source>
</evidence>
<protein>
    <recommendedName>
        <fullName evidence="1">Acyl-CoA-binding domain-containing protein 6</fullName>
    </recommendedName>
</protein>
<dbReference type="InterPro" id="IPR000582">
    <property type="entry name" value="Acyl-CoA-binding_protein"/>
</dbReference>
<dbReference type="PROSITE" id="PS50088">
    <property type="entry name" value="ANK_REPEAT"/>
    <property type="match status" value="1"/>
</dbReference>
<dbReference type="EMBL" id="JAODUO010000173">
    <property type="protein sequence ID" value="KAK2187255.1"/>
    <property type="molecule type" value="Genomic_DNA"/>
</dbReference>
<dbReference type="GO" id="GO:0000062">
    <property type="term" value="F:fatty-acyl-CoA binding"/>
    <property type="evidence" value="ECO:0007669"/>
    <property type="project" value="InterPro"/>
</dbReference>
<dbReference type="InterPro" id="IPR002110">
    <property type="entry name" value="Ankyrin_rpt"/>
</dbReference>
<reference evidence="5" key="1">
    <citation type="journal article" date="2023" name="Mol. Biol. Evol.">
        <title>Third-Generation Sequencing Reveals the Adaptive Role of the Epigenome in Three Deep-Sea Polychaetes.</title>
        <authorList>
            <person name="Perez M."/>
            <person name="Aroh O."/>
            <person name="Sun Y."/>
            <person name="Lan Y."/>
            <person name="Juniper S.K."/>
            <person name="Young C.R."/>
            <person name="Angers B."/>
            <person name="Qian P.Y."/>
        </authorList>
    </citation>
    <scope>NUCLEOTIDE SEQUENCE</scope>
    <source>
        <strain evidence="5">R07B-5</strain>
    </source>
</reference>
<dbReference type="SMART" id="SM00248">
    <property type="entry name" value="ANK"/>
    <property type="match status" value="2"/>
</dbReference>
<name>A0AAD9P338_RIDPI</name>
<dbReference type="InterPro" id="IPR036770">
    <property type="entry name" value="Ankyrin_rpt-contain_sf"/>
</dbReference>
<dbReference type="AlphaFoldDB" id="A0AAD9P338"/>
<keyword evidence="3" id="KW-0040">ANK repeat</keyword>
<evidence type="ECO:0000256" key="2">
    <source>
        <dbReference type="ARBA" id="ARBA00023121"/>
    </source>
</evidence>
<evidence type="ECO:0000256" key="3">
    <source>
        <dbReference type="PROSITE-ProRule" id="PRU00023"/>
    </source>
</evidence>
<sequence length="170" mass="18811">MSGQDAMKEYIGEVTRFDPEWLEKIDSGKVKAKAGMGITVSTMARTEEDLADNEKTIFDWCAEENIDRVASFLHDRKVDVNCKNKEGHGLMHWALDPGKRHGGNVANINDINIRDGDGQTPLHYAVSCGHVPVVKILLYQGIDRSLVDSDGQTAAQLTDDTEVRRLVESG</sequence>
<accession>A0AAD9P338</accession>
<evidence type="ECO:0000256" key="1">
    <source>
        <dbReference type="ARBA" id="ARBA00018419"/>
    </source>
</evidence>
<dbReference type="SUPFAM" id="SSF48403">
    <property type="entry name" value="Ankyrin repeat"/>
    <property type="match status" value="1"/>
</dbReference>
<dbReference type="PROSITE" id="PS50297">
    <property type="entry name" value="ANK_REP_REGION"/>
    <property type="match status" value="1"/>
</dbReference>
<dbReference type="Gene3D" id="1.25.40.20">
    <property type="entry name" value="Ankyrin repeat-containing domain"/>
    <property type="match status" value="1"/>
</dbReference>
<dbReference type="Pfam" id="PF13857">
    <property type="entry name" value="Ank_5"/>
    <property type="match status" value="1"/>
</dbReference>
<evidence type="ECO:0000313" key="6">
    <source>
        <dbReference type="Proteomes" id="UP001209878"/>
    </source>
</evidence>
<proteinExistence type="predicted"/>
<organism evidence="5 6">
    <name type="scientific">Ridgeia piscesae</name>
    <name type="common">Tubeworm</name>
    <dbReference type="NCBI Taxonomy" id="27915"/>
    <lineage>
        <taxon>Eukaryota</taxon>
        <taxon>Metazoa</taxon>
        <taxon>Spiralia</taxon>
        <taxon>Lophotrochozoa</taxon>
        <taxon>Annelida</taxon>
        <taxon>Polychaeta</taxon>
        <taxon>Sedentaria</taxon>
        <taxon>Canalipalpata</taxon>
        <taxon>Sabellida</taxon>
        <taxon>Siboglinidae</taxon>
        <taxon>Ridgeia</taxon>
    </lineage>
</organism>
<dbReference type="PANTHER" id="PTHR24119:SF0">
    <property type="entry name" value="ACYL-COA-BINDING DOMAIN-CONTAINING PROTEIN 6"/>
    <property type="match status" value="1"/>
</dbReference>
<keyword evidence="6" id="KW-1185">Reference proteome</keyword>
<keyword evidence="2" id="KW-0446">Lipid-binding</keyword>
<feature type="domain" description="ACB" evidence="4">
    <location>
        <begin position="1"/>
        <end position="23"/>
    </location>
</feature>
<dbReference type="Proteomes" id="UP001209878">
    <property type="component" value="Unassembled WGS sequence"/>
</dbReference>
<dbReference type="PANTHER" id="PTHR24119">
    <property type="entry name" value="ACYL-COA-BINDING DOMAIN-CONTAINING PROTEIN 6"/>
    <property type="match status" value="1"/>
</dbReference>
<feature type="repeat" description="ANK" evidence="3">
    <location>
        <begin position="117"/>
        <end position="149"/>
    </location>
</feature>